<accession>A0A3M9NJD5</accession>
<keyword evidence="1" id="KW-0812">Transmembrane</keyword>
<evidence type="ECO:0000256" key="1">
    <source>
        <dbReference type="SAM" id="Phobius"/>
    </source>
</evidence>
<feature type="transmembrane region" description="Helical" evidence="1">
    <location>
        <begin position="49"/>
        <end position="70"/>
    </location>
</feature>
<comment type="caution">
    <text evidence="2">The sequence shown here is derived from an EMBL/GenBank/DDBJ whole genome shotgun (WGS) entry which is preliminary data.</text>
</comment>
<dbReference type="Proteomes" id="UP000267223">
    <property type="component" value="Unassembled WGS sequence"/>
</dbReference>
<evidence type="ECO:0000313" key="3">
    <source>
        <dbReference type="Proteomes" id="UP000267223"/>
    </source>
</evidence>
<gene>
    <name evidence="2" type="ORF">EFY79_06675</name>
</gene>
<sequence>MEQWRDQKSGPRWKYYLLFTMGWSVVSFLVMFFLLKLFTNLWNTGGPNFIYLLMGAALLIGFFCTHFIYVNNEKKYHAIIQRERSNKS</sequence>
<keyword evidence="1" id="KW-1133">Transmembrane helix</keyword>
<dbReference type="EMBL" id="RJJR01000004">
    <property type="protein sequence ID" value="RNI37916.1"/>
    <property type="molecule type" value="Genomic_DNA"/>
</dbReference>
<keyword evidence="3" id="KW-1185">Reference proteome</keyword>
<dbReference type="AlphaFoldDB" id="A0A3M9NJD5"/>
<evidence type="ECO:0000313" key="2">
    <source>
        <dbReference type="EMBL" id="RNI37916.1"/>
    </source>
</evidence>
<keyword evidence="1" id="KW-0472">Membrane</keyword>
<protein>
    <submittedName>
        <fullName evidence="2">Uncharacterized protein</fullName>
    </submittedName>
</protein>
<reference evidence="2 3" key="1">
    <citation type="submission" date="2018-11" db="EMBL/GenBank/DDBJ databases">
        <title>Draft genome sequence of Ferruginibacter sp. BO-59.</title>
        <authorList>
            <person name="Im W.T."/>
        </authorList>
    </citation>
    <scope>NUCLEOTIDE SEQUENCE [LARGE SCALE GENOMIC DNA]</scope>
    <source>
        <strain evidence="2 3">BO-59</strain>
    </source>
</reference>
<name>A0A3M9NJD5_9BACT</name>
<organism evidence="2 3">
    <name type="scientific">Hanamia caeni</name>
    <dbReference type="NCBI Taxonomy" id="2294116"/>
    <lineage>
        <taxon>Bacteria</taxon>
        <taxon>Pseudomonadati</taxon>
        <taxon>Bacteroidota</taxon>
        <taxon>Chitinophagia</taxon>
        <taxon>Chitinophagales</taxon>
        <taxon>Chitinophagaceae</taxon>
        <taxon>Hanamia</taxon>
    </lineage>
</organism>
<feature type="transmembrane region" description="Helical" evidence="1">
    <location>
        <begin position="15"/>
        <end position="37"/>
    </location>
</feature>
<proteinExistence type="predicted"/>